<dbReference type="GO" id="GO:0005930">
    <property type="term" value="C:axoneme"/>
    <property type="evidence" value="ECO:0007669"/>
    <property type="project" value="TreeGrafter"/>
</dbReference>
<protein>
    <recommendedName>
        <fullName evidence="10">Radial spoke head protein 9 homolog</fullName>
    </recommendedName>
</protein>
<evidence type="ECO:0000256" key="1">
    <source>
        <dbReference type="ARBA" id="ARBA00004611"/>
    </source>
</evidence>
<feature type="compositionally biased region" description="Basic and acidic residues" evidence="11">
    <location>
        <begin position="144"/>
        <end position="153"/>
    </location>
</feature>
<dbReference type="GO" id="GO:0060294">
    <property type="term" value="P:cilium movement involved in cell motility"/>
    <property type="evidence" value="ECO:0007669"/>
    <property type="project" value="TreeGrafter"/>
</dbReference>
<evidence type="ECO:0000256" key="8">
    <source>
        <dbReference type="ARBA" id="ARBA00037822"/>
    </source>
</evidence>
<name>A0A146KLG4_9EUKA</name>
<evidence type="ECO:0000256" key="9">
    <source>
        <dbReference type="ARBA" id="ARBA00038319"/>
    </source>
</evidence>
<sequence>DFQIQASRLQCLGIILSPEERTMIDASLPVLQSQYELISIQYFARIQTLKRPYHIIIGFTNLNQMVYICSSDCIKWDLLPHLDIEERKELQRLGFGLISKIPLFGRLEKLLPKEIVEEEEKEDEEKEQVEDEKEKDEDENQENQEEKPKIKPKEIKPRKFKLTEAHRVRQIIENVYLQMDIVLLEAYCKQKGEKVFNTQFRGLQKPEMNDLALLKDYQKYLNGEIKQKEIDTLTSASNSPYYHSHYDILNNCLIVTNYYYKGLIFYVYANSLVWGQFYDGNGISW</sequence>
<feature type="compositionally biased region" description="Acidic residues" evidence="11">
    <location>
        <begin position="117"/>
        <end position="143"/>
    </location>
</feature>
<evidence type="ECO:0000256" key="6">
    <source>
        <dbReference type="ARBA" id="ARBA00023212"/>
    </source>
</evidence>
<dbReference type="EMBL" id="GDID01000002">
    <property type="protein sequence ID" value="JAP96604.1"/>
    <property type="molecule type" value="Transcribed_RNA"/>
</dbReference>
<keyword evidence="4" id="KW-0282">Flagellum</keyword>
<comment type="similarity">
    <text evidence="9">Belongs to the flagellar radial spoke RSP9 family.</text>
</comment>
<gene>
    <name evidence="12" type="ORF">TPC1_10002</name>
</gene>
<proteinExistence type="inferred from homology"/>
<accession>A0A146KLG4</accession>
<dbReference type="GO" id="GO:0035082">
    <property type="term" value="P:axoneme assembly"/>
    <property type="evidence" value="ECO:0007669"/>
    <property type="project" value="InterPro"/>
</dbReference>
<reference evidence="12" key="1">
    <citation type="submission" date="2015-07" db="EMBL/GenBank/DDBJ databases">
        <title>Adaptation to a free-living lifestyle via gene acquisitions in the diplomonad Trepomonas sp. PC1.</title>
        <authorList>
            <person name="Xu F."/>
            <person name="Jerlstrom-Hultqvist J."/>
            <person name="Kolisko M."/>
            <person name="Simpson A.G.B."/>
            <person name="Roger A.J."/>
            <person name="Svard S.G."/>
            <person name="Andersson J.O."/>
        </authorList>
    </citation>
    <scope>NUCLEOTIDE SEQUENCE</scope>
    <source>
        <strain evidence="12">PC1</strain>
    </source>
</reference>
<dbReference type="PANTHER" id="PTHR22069:SF0">
    <property type="entry name" value="RADIAL SPOKE HEAD PROTEIN 9 HOMOLOG"/>
    <property type="match status" value="1"/>
</dbReference>
<organism evidence="12">
    <name type="scientific">Trepomonas sp. PC1</name>
    <dbReference type="NCBI Taxonomy" id="1076344"/>
    <lineage>
        <taxon>Eukaryota</taxon>
        <taxon>Metamonada</taxon>
        <taxon>Diplomonadida</taxon>
        <taxon>Hexamitidae</taxon>
        <taxon>Hexamitinae</taxon>
        <taxon>Trepomonas</taxon>
    </lineage>
</organism>
<comment type="subcellular location">
    <subcellularLocation>
        <location evidence="8">Cell projection</location>
        <location evidence="8">Kinocilium</location>
    </subcellularLocation>
    <subcellularLocation>
        <location evidence="1">Cytoplasm</location>
        <location evidence="1">Cytoskeleton</location>
        <location evidence="1">Flagellum axoneme</location>
    </subcellularLocation>
</comment>
<dbReference type="GO" id="GO:0044458">
    <property type="term" value="P:motile cilium assembly"/>
    <property type="evidence" value="ECO:0007669"/>
    <property type="project" value="TreeGrafter"/>
</dbReference>
<evidence type="ECO:0000256" key="5">
    <source>
        <dbReference type="ARBA" id="ARBA00023069"/>
    </source>
</evidence>
<evidence type="ECO:0000256" key="2">
    <source>
        <dbReference type="ARBA" id="ARBA00022490"/>
    </source>
</evidence>
<keyword evidence="7" id="KW-0966">Cell projection</keyword>
<keyword evidence="2" id="KW-0963">Cytoplasm</keyword>
<evidence type="ECO:0000256" key="3">
    <source>
        <dbReference type="ARBA" id="ARBA00022794"/>
    </source>
</evidence>
<dbReference type="PANTHER" id="PTHR22069">
    <property type="entry name" value="MITOCHONDRIAL RIBOSOMAL PROTEIN S18"/>
    <property type="match status" value="1"/>
</dbReference>
<evidence type="ECO:0000256" key="7">
    <source>
        <dbReference type="ARBA" id="ARBA00023273"/>
    </source>
</evidence>
<keyword evidence="6" id="KW-0206">Cytoskeleton</keyword>
<evidence type="ECO:0000313" key="12">
    <source>
        <dbReference type="EMBL" id="JAP96604.1"/>
    </source>
</evidence>
<evidence type="ECO:0000256" key="4">
    <source>
        <dbReference type="ARBA" id="ARBA00022846"/>
    </source>
</evidence>
<evidence type="ECO:0000256" key="11">
    <source>
        <dbReference type="SAM" id="MobiDB-lite"/>
    </source>
</evidence>
<keyword evidence="5" id="KW-0969">Cilium</keyword>
<dbReference type="InterPro" id="IPR055316">
    <property type="entry name" value="RSP9"/>
</dbReference>
<evidence type="ECO:0000256" key="10">
    <source>
        <dbReference type="ARBA" id="ARBA00041080"/>
    </source>
</evidence>
<dbReference type="AlphaFoldDB" id="A0A146KLG4"/>
<feature type="region of interest" description="Disordered" evidence="11">
    <location>
        <begin position="117"/>
        <end position="153"/>
    </location>
</feature>
<keyword evidence="3" id="KW-0970">Cilium biogenesis/degradation</keyword>
<feature type="non-terminal residue" evidence="12">
    <location>
        <position position="1"/>
    </location>
</feature>